<sequence length="109" mass="12771">MNYYEEEKRNAFKAIEENPIVLDFKGCRYLGEVHLMLKQKFGLPEYYGENWDALWDCLDGLFIGQGNYLVQIKGFSSMPQELQQECVKMLEVFDDVHAETPSITFQFLS</sequence>
<gene>
    <name evidence="3" type="ORF">H8S23_00055</name>
</gene>
<comment type="similarity">
    <text evidence="1">Belongs to the barstar family.</text>
</comment>
<keyword evidence="4" id="KW-1185">Reference proteome</keyword>
<feature type="domain" description="Barstar (barnase inhibitor)" evidence="2">
    <location>
        <begin position="20"/>
        <end position="99"/>
    </location>
</feature>
<dbReference type="RefSeq" id="WP_186886279.1">
    <property type="nucleotide sequence ID" value="NZ_JACONZ010000001.1"/>
</dbReference>
<proteinExistence type="inferred from homology"/>
<evidence type="ECO:0000259" key="2">
    <source>
        <dbReference type="Pfam" id="PF01337"/>
    </source>
</evidence>
<dbReference type="EMBL" id="JACONZ010000001">
    <property type="protein sequence ID" value="MBC5579898.1"/>
    <property type="molecule type" value="Genomic_DNA"/>
</dbReference>
<dbReference type="Pfam" id="PF01337">
    <property type="entry name" value="Barstar"/>
    <property type="match status" value="1"/>
</dbReference>
<protein>
    <submittedName>
        <fullName evidence="3">Barstar family protein</fullName>
    </submittedName>
</protein>
<comment type="caution">
    <text evidence="3">The sequence shown here is derived from an EMBL/GenBank/DDBJ whole genome shotgun (WGS) entry which is preliminary data.</text>
</comment>
<dbReference type="Gene3D" id="3.30.370.10">
    <property type="entry name" value="Barstar-like"/>
    <property type="match status" value="1"/>
</dbReference>
<reference evidence="3" key="1">
    <citation type="submission" date="2020-08" db="EMBL/GenBank/DDBJ databases">
        <title>Genome public.</title>
        <authorList>
            <person name="Liu C."/>
            <person name="Sun Q."/>
        </authorList>
    </citation>
    <scope>NUCLEOTIDE SEQUENCE</scope>
    <source>
        <strain evidence="3">BX8</strain>
    </source>
</reference>
<name>A0A923I7Y1_9FIRM</name>
<dbReference type="InterPro" id="IPR000468">
    <property type="entry name" value="Barstar"/>
</dbReference>
<evidence type="ECO:0000256" key="1">
    <source>
        <dbReference type="ARBA" id="ARBA00006845"/>
    </source>
</evidence>
<dbReference type="SUPFAM" id="SSF52038">
    <property type="entry name" value="Barstar-related"/>
    <property type="match status" value="1"/>
</dbReference>
<dbReference type="InterPro" id="IPR035905">
    <property type="entry name" value="Barstar-like_sf"/>
</dbReference>
<evidence type="ECO:0000313" key="4">
    <source>
        <dbReference type="Proteomes" id="UP000659630"/>
    </source>
</evidence>
<accession>A0A923I7Y1</accession>
<organism evidence="3 4">
    <name type="scientific">Anaerofilum hominis</name>
    <dbReference type="NCBI Taxonomy" id="2763016"/>
    <lineage>
        <taxon>Bacteria</taxon>
        <taxon>Bacillati</taxon>
        <taxon>Bacillota</taxon>
        <taxon>Clostridia</taxon>
        <taxon>Eubacteriales</taxon>
        <taxon>Oscillospiraceae</taxon>
        <taxon>Anaerofilum</taxon>
    </lineage>
</organism>
<evidence type="ECO:0000313" key="3">
    <source>
        <dbReference type="EMBL" id="MBC5579898.1"/>
    </source>
</evidence>
<dbReference type="Proteomes" id="UP000659630">
    <property type="component" value="Unassembled WGS sequence"/>
</dbReference>
<dbReference type="AlphaFoldDB" id="A0A923I7Y1"/>